<keyword evidence="3" id="KW-0032">Aminotransferase</keyword>
<name>A0A183D5D3_9BILA</name>
<dbReference type="PANTHER" id="PTHR11751">
    <property type="entry name" value="ALANINE AMINOTRANSFERASE"/>
    <property type="match status" value="1"/>
</dbReference>
<evidence type="ECO:0000256" key="2">
    <source>
        <dbReference type="ARBA" id="ARBA00011738"/>
    </source>
</evidence>
<evidence type="ECO:0000256" key="5">
    <source>
        <dbReference type="ARBA" id="ARBA00022898"/>
    </source>
</evidence>
<comment type="similarity">
    <text evidence="7">Belongs to the class-I pyridoxal-phosphate-dependent aminotransferase family. Alanine aminotransferase subfamily.</text>
</comment>
<evidence type="ECO:0000256" key="3">
    <source>
        <dbReference type="ARBA" id="ARBA00022576"/>
    </source>
</evidence>
<dbReference type="GO" id="GO:0030170">
    <property type="term" value="F:pyridoxal phosphate binding"/>
    <property type="evidence" value="ECO:0007669"/>
    <property type="project" value="InterPro"/>
</dbReference>
<gene>
    <name evidence="11" type="ORF">GPUH_LOCUS3924</name>
</gene>
<comment type="cofactor">
    <cofactor evidence="1">
        <name>pyridoxal 5'-phosphate</name>
        <dbReference type="ChEBI" id="CHEBI:597326"/>
    </cofactor>
</comment>
<comment type="subunit">
    <text evidence="2">Homodimer.</text>
</comment>
<dbReference type="InterPro" id="IPR015422">
    <property type="entry name" value="PyrdxlP-dep_Trfase_small"/>
</dbReference>
<reference evidence="11 12" key="2">
    <citation type="submission" date="2018-11" db="EMBL/GenBank/DDBJ databases">
        <authorList>
            <consortium name="Pathogen Informatics"/>
        </authorList>
    </citation>
    <scope>NUCLEOTIDE SEQUENCE [LARGE SCALE GENOMIC DNA]</scope>
</reference>
<protein>
    <recommendedName>
        <fullName evidence="8">alanine transaminase</fullName>
        <ecNumber evidence="8">2.6.1.2</ecNumber>
    </recommendedName>
</protein>
<dbReference type="OrthoDB" id="1732682at2759"/>
<evidence type="ECO:0000256" key="8">
    <source>
        <dbReference type="ARBA" id="ARBA00026106"/>
    </source>
</evidence>
<evidence type="ECO:0000256" key="6">
    <source>
        <dbReference type="ARBA" id="ARBA00025708"/>
    </source>
</evidence>
<keyword evidence="5" id="KW-0663">Pyridoxal phosphate</keyword>
<dbReference type="EMBL" id="UYRT01007057">
    <property type="protein sequence ID" value="VDK41544.1"/>
    <property type="molecule type" value="Genomic_DNA"/>
</dbReference>
<sequence>MKHNRVRQVFSALGQITSSLNSGNSPASSLATMAVDCQRWFASSGAPVVTENRILTLDKMNPRVIKMEYAVRGPLVIRALAIEKELAQGVKKPFKNVIKANLGDAQAMGQKPVTFIRQVLACVCKPDLQSTSNYPPDVIERAKLLLNACAGRTVGAYSQSNGIEIIRKHVAEYIMRRDNQIPSDPEKIVLSPGASEAIRVWISLIYQTILTTILKYSSSTNGNSLLRLLPVISRSPTRYITCHSTGGIYKN</sequence>
<dbReference type="GO" id="GO:0042853">
    <property type="term" value="P:L-alanine catabolic process"/>
    <property type="evidence" value="ECO:0007669"/>
    <property type="project" value="UniProtKB-UniPathway"/>
</dbReference>
<keyword evidence="12" id="KW-1185">Reference proteome</keyword>
<feature type="domain" description="Aminotransferase class I/classII large" evidence="10">
    <location>
        <begin position="130"/>
        <end position="208"/>
    </location>
</feature>
<evidence type="ECO:0000313" key="13">
    <source>
        <dbReference type="WBParaSite" id="GPUH_0000393101-mRNA-1"/>
    </source>
</evidence>
<dbReference type="InterPro" id="IPR015421">
    <property type="entry name" value="PyrdxlP-dep_Trfase_major"/>
</dbReference>
<dbReference type="Gene3D" id="3.40.640.10">
    <property type="entry name" value="Type I PLP-dependent aspartate aminotransferase-like (Major domain)"/>
    <property type="match status" value="1"/>
</dbReference>
<keyword evidence="4" id="KW-0808">Transferase</keyword>
<comment type="pathway">
    <text evidence="6">Amino-acid degradation; L-alanine degradation via transaminase pathway; pyruvate from L-alanine: step 1/1.</text>
</comment>
<dbReference type="UniPathway" id="UPA00528">
    <property type="reaction ID" value="UER00586"/>
</dbReference>
<evidence type="ECO:0000259" key="10">
    <source>
        <dbReference type="Pfam" id="PF00155"/>
    </source>
</evidence>
<dbReference type="InterPro" id="IPR045088">
    <property type="entry name" value="ALAT1/2-like"/>
</dbReference>
<evidence type="ECO:0000313" key="12">
    <source>
        <dbReference type="Proteomes" id="UP000271098"/>
    </source>
</evidence>
<dbReference type="InterPro" id="IPR004839">
    <property type="entry name" value="Aminotransferase_I/II_large"/>
</dbReference>
<evidence type="ECO:0000256" key="1">
    <source>
        <dbReference type="ARBA" id="ARBA00001933"/>
    </source>
</evidence>
<dbReference type="EC" id="2.6.1.2" evidence="8"/>
<dbReference type="Pfam" id="PF00155">
    <property type="entry name" value="Aminotran_1_2"/>
    <property type="match status" value="1"/>
</dbReference>
<accession>A0A183D5D3</accession>
<comment type="catalytic activity">
    <reaction evidence="9">
        <text>L-alanine + 2-oxoglutarate = pyruvate + L-glutamate</text>
        <dbReference type="Rhea" id="RHEA:19453"/>
        <dbReference type="ChEBI" id="CHEBI:15361"/>
        <dbReference type="ChEBI" id="CHEBI:16810"/>
        <dbReference type="ChEBI" id="CHEBI:29985"/>
        <dbReference type="ChEBI" id="CHEBI:57972"/>
        <dbReference type="EC" id="2.6.1.2"/>
    </reaction>
</comment>
<evidence type="ECO:0000256" key="7">
    <source>
        <dbReference type="ARBA" id="ARBA00025785"/>
    </source>
</evidence>
<dbReference type="Proteomes" id="UP000271098">
    <property type="component" value="Unassembled WGS sequence"/>
</dbReference>
<dbReference type="AlphaFoldDB" id="A0A183D5D3"/>
<dbReference type="PANTHER" id="PTHR11751:SF29">
    <property type="entry name" value="ALANINE TRANSAMINASE"/>
    <property type="match status" value="1"/>
</dbReference>
<evidence type="ECO:0000256" key="9">
    <source>
        <dbReference type="ARBA" id="ARBA00047412"/>
    </source>
</evidence>
<evidence type="ECO:0000313" key="11">
    <source>
        <dbReference type="EMBL" id="VDK41544.1"/>
    </source>
</evidence>
<proteinExistence type="inferred from homology"/>
<dbReference type="GO" id="GO:0004021">
    <property type="term" value="F:L-alanine:2-oxoglutarate aminotransferase activity"/>
    <property type="evidence" value="ECO:0007669"/>
    <property type="project" value="UniProtKB-EC"/>
</dbReference>
<reference evidence="13" key="1">
    <citation type="submission" date="2016-06" db="UniProtKB">
        <authorList>
            <consortium name="WormBaseParasite"/>
        </authorList>
    </citation>
    <scope>IDENTIFICATION</scope>
</reference>
<evidence type="ECO:0000256" key="4">
    <source>
        <dbReference type="ARBA" id="ARBA00022679"/>
    </source>
</evidence>
<dbReference type="Gene3D" id="3.90.1150.10">
    <property type="entry name" value="Aspartate Aminotransferase, domain 1"/>
    <property type="match status" value="1"/>
</dbReference>
<organism evidence="13">
    <name type="scientific">Gongylonema pulchrum</name>
    <dbReference type="NCBI Taxonomy" id="637853"/>
    <lineage>
        <taxon>Eukaryota</taxon>
        <taxon>Metazoa</taxon>
        <taxon>Ecdysozoa</taxon>
        <taxon>Nematoda</taxon>
        <taxon>Chromadorea</taxon>
        <taxon>Rhabditida</taxon>
        <taxon>Spirurina</taxon>
        <taxon>Spiruromorpha</taxon>
        <taxon>Spiruroidea</taxon>
        <taxon>Gongylonematidae</taxon>
        <taxon>Gongylonema</taxon>
    </lineage>
</organism>
<dbReference type="SUPFAM" id="SSF53383">
    <property type="entry name" value="PLP-dependent transferases"/>
    <property type="match status" value="1"/>
</dbReference>
<dbReference type="WBParaSite" id="GPUH_0000393101-mRNA-1">
    <property type="protein sequence ID" value="GPUH_0000393101-mRNA-1"/>
    <property type="gene ID" value="GPUH_0000393101"/>
</dbReference>
<dbReference type="InterPro" id="IPR015424">
    <property type="entry name" value="PyrdxlP-dep_Trfase"/>
</dbReference>